<organism evidence="2 3">
    <name type="scientific">Corynebacterium gerontici</name>
    <dbReference type="NCBI Taxonomy" id="2079234"/>
    <lineage>
        <taxon>Bacteria</taxon>
        <taxon>Bacillati</taxon>
        <taxon>Actinomycetota</taxon>
        <taxon>Actinomycetes</taxon>
        <taxon>Mycobacteriales</taxon>
        <taxon>Corynebacteriaceae</taxon>
        <taxon>Corynebacterium</taxon>
    </lineage>
</organism>
<dbReference type="GO" id="GO:0006071">
    <property type="term" value="P:glycerol metabolic process"/>
    <property type="evidence" value="ECO:0007669"/>
    <property type="project" value="InterPro"/>
</dbReference>
<dbReference type="RefSeq" id="WP_123933809.1">
    <property type="nucleotide sequence ID" value="NZ_CP033897.1"/>
</dbReference>
<dbReference type="SUPFAM" id="SSF101473">
    <property type="entry name" value="DhaL-like"/>
    <property type="match status" value="1"/>
</dbReference>
<dbReference type="InterPro" id="IPR004007">
    <property type="entry name" value="DhaL_dom"/>
</dbReference>
<dbReference type="SMART" id="SM01120">
    <property type="entry name" value="Dak2"/>
    <property type="match status" value="1"/>
</dbReference>
<dbReference type="EMBL" id="CP033897">
    <property type="protein sequence ID" value="AZA11311.1"/>
    <property type="molecule type" value="Genomic_DNA"/>
</dbReference>
<dbReference type="GO" id="GO:0004371">
    <property type="term" value="F:glycerone kinase activity"/>
    <property type="evidence" value="ECO:0007669"/>
    <property type="project" value="InterPro"/>
</dbReference>
<sequence length="457" mass="47562">MATADRIEAATLWRWAQSAAQALRDAAPRINQLNVFPVPDSDTGSNMAHTMSAAVSAVEDPDDLGAISAQLAAGAVRGARGNSGVVLSQILRAVAEAAAQGPLDSQALVGALNKAQHYVREALHRPVEGTIISVLAAVADVPAADTLDATVGAMAKAAHTAMEHTPEQLEDLHGVIDAGAAGLVVVLGALQEAMGQVTEPELPSGQVEVMMYATNANLSGLESELESLGDCLVIGRAGDDEANIHIHTVQPEAVLKAARAFGTISDVRVEALPEAPRAGRVLIVIDPPEGAVPLLNDAEVKCFAADDELIPALTSLNAAEVLIFSNLDLQTLHAIDRALQRVGIHTAWLPGAHLLRILAAVTVHDPSQSFGVALLHMQEAALGMHIATIAENYSVHIGDYEVARCNSLEQAIETASSLLHSCGGEQRAIAVRPGSEVVDSAMMEIEGLACLAEIGVE</sequence>
<dbReference type="InterPro" id="IPR033470">
    <property type="entry name" value="FakA-like_C"/>
</dbReference>
<dbReference type="PANTHER" id="PTHR33434">
    <property type="entry name" value="DEGV DOMAIN-CONTAINING PROTEIN DR_1986-RELATED"/>
    <property type="match status" value="1"/>
</dbReference>
<dbReference type="PROSITE" id="PS51480">
    <property type="entry name" value="DHAL"/>
    <property type="match status" value="1"/>
</dbReference>
<dbReference type="AlphaFoldDB" id="A0A3G6IZU8"/>
<accession>A0A3G6IZU8</accession>
<feature type="domain" description="DhaL" evidence="1">
    <location>
        <begin position="10"/>
        <end position="192"/>
    </location>
</feature>
<evidence type="ECO:0000313" key="3">
    <source>
        <dbReference type="Proteomes" id="UP000271587"/>
    </source>
</evidence>
<dbReference type="SMART" id="SM01121">
    <property type="entry name" value="Dak1_2"/>
    <property type="match status" value="1"/>
</dbReference>
<dbReference type="OrthoDB" id="9760324at2"/>
<gene>
    <name evidence="2" type="ORF">CGERO_04990</name>
</gene>
<reference evidence="2 3" key="1">
    <citation type="submission" date="2018-11" db="EMBL/GenBank/DDBJ databases">
        <authorList>
            <person name="Kleinhagauer T."/>
            <person name="Glaeser S.P."/>
            <person name="Spergser J."/>
            <person name="Ruckert C."/>
            <person name="Kaempfer P."/>
            <person name="Busse H.-J."/>
        </authorList>
    </citation>
    <scope>NUCLEOTIDE SEQUENCE [LARGE SCALE GENOMIC DNA]</scope>
    <source>
        <strain evidence="2 3">W8</strain>
    </source>
</reference>
<dbReference type="Pfam" id="PF02734">
    <property type="entry name" value="Dak2"/>
    <property type="match status" value="1"/>
</dbReference>
<dbReference type="KEGG" id="cgk:CGERO_04990"/>
<dbReference type="Pfam" id="PF21645">
    <property type="entry name" value="FakA-like_M"/>
    <property type="match status" value="1"/>
</dbReference>
<dbReference type="InterPro" id="IPR048394">
    <property type="entry name" value="FakA-like_M"/>
</dbReference>
<name>A0A3G6IZU8_9CORY</name>
<evidence type="ECO:0000313" key="2">
    <source>
        <dbReference type="EMBL" id="AZA11311.1"/>
    </source>
</evidence>
<evidence type="ECO:0000259" key="1">
    <source>
        <dbReference type="PROSITE" id="PS51480"/>
    </source>
</evidence>
<dbReference type="PANTHER" id="PTHR33434:SF4">
    <property type="entry name" value="PHOSPHATASE PROTEIN"/>
    <property type="match status" value="1"/>
</dbReference>
<dbReference type="Proteomes" id="UP000271587">
    <property type="component" value="Chromosome"/>
</dbReference>
<dbReference type="InterPro" id="IPR036117">
    <property type="entry name" value="DhaL_dom_sf"/>
</dbReference>
<protein>
    <submittedName>
        <fullName evidence="2">DAK2 domain protein</fullName>
    </submittedName>
</protein>
<keyword evidence="3" id="KW-1185">Reference proteome</keyword>
<dbReference type="InterPro" id="IPR050270">
    <property type="entry name" value="DegV_domain_contain"/>
</dbReference>
<dbReference type="Gene3D" id="1.25.40.340">
    <property type="match status" value="1"/>
</dbReference>
<proteinExistence type="predicted"/>